<dbReference type="GeneID" id="7447457"/>
<keyword evidence="4" id="KW-1185">Reference proteome</keyword>
<dbReference type="PANTHER" id="PTHR36970:SF1">
    <property type="entry name" value="BESTROPHIN HOMOLOG"/>
    <property type="match status" value="1"/>
</dbReference>
<evidence type="ECO:0000256" key="1">
    <source>
        <dbReference type="SAM" id="MobiDB-lite"/>
    </source>
</evidence>
<feature type="transmembrane region" description="Helical" evidence="2">
    <location>
        <begin position="240"/>
        <end position="263"/>
    </location>
</feature>
<dbReference type="Proteomes" id="UP000001449">
    <property type="component" value="Chromosome 4"/>
</dbReference>
<proteinExistence type="predicted"/>
<keyword evidence="2" id="KW-0472">Membrane</keyword>
<dbReference type="PANTHER" id="PTHR36970">
    <property type="entry name" value="UNNAMED PRODUCT"/>
    <property type="match status" value="1"/>
</dbReference>
<dbReference type="PaxDb" id="35128-Thaps22142"/>
<dbReference type="InParanoid" id="B8C195"/>
<feature type="region of interest" description="Disordered" evidence="1">
    <location>
        <begin position="390"/>
        <end position="432"/>
    </location>
</feature>
<protein>
    <submittedName>
        <fullName evidence="3">Uncharacterized protein</fullName>
    </submittedName>
</protein>
<dbReference type="RefSeq" id="XP_002289666.1">
    <property type="nucleotide sequence ID" value="XM_002289630.1"/>
</dbReference>
<feature type="transmembrane region" description="Helical" evidence="2">
    <location>
        <begin position="84"/>
        <end position="106"/>
    </location>
</feature>
<evidence type="ECO:0000313" key="4">
    <source>
        <dbReference type="Proteomes" id="UP000001449"/>
    </source>
</evidence>
<evidence type="ECO:0000313" key="3">
    <source>
        <dbReference type="EMBL" id="EED93203.1"/>
    </source>
</evidence>
<dbReference type="HOGENOM" id="CLU_635381_0_0_1"/>
<evidence type="ECO:0000256" key="2">
    <source>
        <dbReference type="SAM" id="Phobius"/>
    </source>
</evidence>
<dbReference type="AlphaFoldDB" id="B8C195"/>
<feature type="transmembrane region" description="Helical" evidence="2">
    <location>
        <begin position="126"/>
        <end position="145"/>
    </location>
</feature>
<gene>
    <name evidence="3" type="ORF">THAPSDRAFT_22142</name>
</gene>
<reference evidence="3 4" key="2">
    <citation type="journal article" date="2008" name="Nature">
        <title>The Phaeodactylum genome reveals the evolutionary history of diatom genomes.</title>
        <authorList>
            <person name="Bowler C."/>
            <person name="Allen A.E."/>
            <person name="Badger J.H."/>
            <person name="Grimwood J."/>
            <person name="Jabbari K."/>
            <person name="Kuo A."/>
            <person name="Maheswari U."/>
            <person name="Martens C."/>
            <person name="Maumus F."/>
            <person name="Otillar R.P."/>
            <person name="Rayko E."/>
            <person name="Salamov A."/>
            <person name="Vandepoele K."/>
            <person name="Beszteri B."/>
            <person name="Gruber A."/>
            <person name="Heijde M."/>
            <person name="Katinka M."/>
            <person name="Mock T."/>
            <person name="Valentin K."/>
            <person name="Verret F."/>
            <person name="Berges J.A."/>
            <person name="Brownlee C."/>
            <person name="Cadoret J.P."/>
            <person name="Chiovitti A."/>
            <person name="Choi C.J."/>
            <person name="Coesel S."/>
            <person name="De Martino A."/>
            <person name="Detter J.C."/>
            <person name="Durkin C."/>
            <person name="Falciatore A."/>
            <person name="Fournet J."/>
            <person name="Haruta M."/>
            <person name="Huysman M.J."/>
            <person name="Jenkins B.D."/>
            <person name="Jiroutova K."/>
            <person name="Jorgensen R.E."/>
            <person name="Joubert Y."/>
            <person name="Kaplan A."/>
            <person name="Kroger N."/>
            <person name="Kroth P.G."/>
            <person name="La Roche J."/>
            <person name="Lindquist E."/>
            <person name="Lommer M."/>
            <person name="Martin-Jezequel V."/>
            <person name="Lopez P.J."/>
            <person name="Lucas S."/>
            <person name="Mangogna M."/>
            <person name="McGinnis K."/>
            <person name="Medlin L.K."/>
            <person name="Montsant A."/>
            <person name="Oudot-Le Secq M.P."/>
            <person name="Napoli C."/>
            <person name="Obornik M."/>
            <person name="Parker M.S."/>
            <person name="Petit J.L."/>
            <person name="Porcel B.M."/>
            <person name="Poulsen N."/>
            <person name="Robison M."/>
            <person name="Rychlewski L."/>
            <person name="Rynearson T.A."/>
            <person name="Schmutz J."/>
            <person name="Shapiro H."/>
            <person name="Siaut M."/>
            <person name="Stanley M."/>
            <person name="Sussman M.R."/>
            <person name="Taylor A.R."/>
            <person name="Vardi A."/>
            <person name="von Dassow P."/>
            <person name="Vyverman W."/>
            <person name="Willis A."/>
            <person name="Wyrwicz L.S."/>
            <person name="Rokhsar D.S."/>
            <person name="Weissenbach J."/>
            <person name="Armbrust E.V."/>
            <person name="Green B.R."/>
            <person name="Van de Peer Y."/>
            <person name="Grigoriev I.V."/>
        </authorList>
    </citation>
    <scope>NUCLEOTIDE SEQUENCE [LARGE SCALE GENOMIC DNA]</scope>
    <source>
        <strain evidence="3 4">CCMP1335</strain>
    </source>
</reference>
<dbReference type="EMBL" id="CM000641">
    <property type="protein sequence ID" value="EED93203.1"/>
    <property type="molecule type" value="Genomic_DNA"/>
</dbReference>
<accession>B8C195</accession>
<keyword evidence="2" id="KW-0812">Transmembrane</keyword>
<name>B8C195_THAPS</name>
<reference evidence="3 4" key="1">
    <citation type="journal article" date="2004" name="Science">
        <title>The genome of the diatom Thalassiosira pseudonana: ecology, evolution, and metabolism.</title>
        <authorList>
            <person name="Armbrust E.V."/>
            <person name="Berges J.A."/>
            <person name="Bowler C."/>
            <person name="Green B.R."/>
            <person name="Martinez D."/>
            <person name="Putnam N.H."/>
            <person name="Zhou S."/>
            <person name="Allen A.E."/>
            <person name="Apt K.E."/>
            <person name="Bechner M."/>
            <person name="Brzezinski M.A."/>
            <person name="Chaal B.K."/>
            <person name="Chiovitti A."/>
            <person name="Davis A.K."/>
            <person name="Demarest M.S."/>
            <person name="Detter J.C."/>
            <person name="Glavina T."/>
            <person name="Goodstein D."/>
            <person name="Hadi M.Z."/>
            <person name="Hellsten U."/>
            <person name="Hildebrand M."/>
            <person name="Jenkins B.D."/>
            <person name="Jurka J."/>
            <person name="Kapitonov V.V."/>
            <person name="Kroger N."/>
            <person name="Lau W.W."/>
            <person name="Lane T.W."/>
            <person name="Larimer F.W."/>
            <person name="Lippmeier J.C."/>
            <person name="Lucas S."/>
            <person name="Medina M."/>
            <person name="Montsant A."/>
            <person name="Obornik M."/>
            <person name="Parker M.S."/>
            <person name="Palenik B."/>
            <person name="Pazour G.J."/>
            <person name="Richardson P.M."/>
            <person name="Rynearson T.A."/>
            <person name="Saito M.A."/>
            <person name="Schwartz D.C."/>
            <person name="Thamatrakoln K."/>
            <person name="Valentin K."/>
            <person name="Vardi A."/>
            <person name="Wilkerson F.P."/>
            <person name="Rokhsar D.S."/>
        </authorList>
    </citation>
    <scope>NUCLEOTIDE SEQUENCE [LARGE SCALE GENOMIC DNA]</scope>
    <source>
        <strain evidence="3 4">CCMP1335</strain>
    </source>
</reference>
<organism evidence="3 4">
    <name type="scientific">Thalassiosira pseudonana</name>
    <name type="common">Marine diatom</name>
    <name type="synonym">Cyclotella nana</name>
    <dbReference type="NCBI Taxonomy" id="35128"/>
    <lineage>
        <taxon>Eukaryota</taxon>
        <taxon>Sar</taxon>
        <taxon>Stramenopiles</taxon>
        <taxon>Ochrophyta</taxon>
        <taxon>Bacillariophyta</taxon>
        <taxon>Coscinodiscophyceae</taxon>
        <taxon>Thalassiosirophycidae</taxon>
        <taxon>Thalassiosirales</taxon>
        <taxon>Thalassiosiraceae</taxon>
        <taxon>Thalassiosira</taxon>
    </lineage>
</organism>
<keyword evidence="2" id="KW-1133">Transmembrane helix</keyword>
<dbReference type="KEGG" id="tps:THAPSDRAFT_22142"/>
<sequence>MNARNSIIDPMKRQYRDDKVVGLSEGVKRSTISPDMMEGSLKVRYDKYDGKIPLEVEEMEAREKTETRPLVLFIVGYWTALKIFLYYLISMSSVLTIALSVGLTVYWYGIFKEDTSNKLSAGGMDWVLLGFAVVTPLSLTIGIAFRRRERALIEVAKFRSFAFQLFLAHSLWDWDIPDKIEGRAGANVDWVGHADEVLSELIAIGDELFRFLTLPSTSRSRHRVTKSGRREAARTAEISVSINSLAIGITFAVVTALCLNALLEGVEILEDPFTAFVTLDGIDVREEFKVLHWQQLVNARNDIFNDVMPYRDPHRKPFYGSDRANDQGQMNTNVVIEPTAILTVDPHPDLPLGSSESTGGSFKRRTRGITHKALLSWGDANMLAQLEEGVDPSDQDNCRESAYKLYNRPRADSGITSLGTPGATPRDRSTSG</sequence>